<evidence type="ECO:0000259" key="4">
    <source>
        <dbReference type="Pfam" id="PF08241"/>
    </source>
</evidence>
<dbReference type="STRING" id="1531966.A0A0A1TIM6"/>
<reference evidence="5 6" key="1">
    <citation type="journal article" date="2015" name="Genome Announc.">
        <title>Draft Genome Sequence and Gene Annotation of the Entomopathogenic Fungus Verticillium hemipterigenum.</title>
        <authorList>
            <person name="Horn F."/>
            <person name="Habel A."/>
            <person name="Scharf D.H."/>
            <person name="Dworschak J."/>
            <person name="Brakhage A.A."/>
            <person name="Guthke R."/>
            <person name="Hertweck C."/>
            <person name="Linde J."/>
        </authorList>
    </citation>
    <scope>NUCLEOTIDE SEQUENCE [LARGE SCALE GENOMIC DNA]</scope>
</reference>
<evidence type="ECO:0000256" key="3">
    <source>
        <dbReference type="ARBA" id="ARBA00022679"/>
    </source>
</evidence>
<dbReference type="EMBL" id="CDHN01000003">
    <property type="protein sequence ID" value="CEJ90308.1"/>
    <property type="molecule type" value="Genomic_DNA"/>
</dbReference>
<dbReference type="InterPro" id="IPR029063">
    <property type="entry name" value="SAM-dependent_MTases_sf"/>
</dbReference>
<dbReference type="OrthoDB" id="411785at2759"/>
<dbReference type="PANTHER" id="PTHR12176">
    <property type="entry name" value="SAM-DEPENDENT METHYLTRANSFERASE SUPERFAMILY PROTEIN"/>
    <property type="match status" value="1"/>
</dbReference>
<sequence length="215" mass="24682">MGDHDEALSKPQYWDDHYGKSDGENPTHEWFRTFSDVEDFFQKFLIQAPGTAPADDPVILHLGSGDSVVPAELHAKGYRHQICGDFSTKILDIMTERHKELSGITWKWMDVRNMTDTQDKSINVAFDKGTLDAMIHGSPWSPPDDVKDNTSKYLHEVHRVLKDDGVFLYVTFRQVHFMRPLLIVDGLWDLQLETLGGENGGFEYFGWILRKAKKQ</sequence>
<keyword evidence="3" id="KW-0808">Transferase</keyword>
<evidence type="ECO:0000313" key="6">
    <source>
        <dbReference type="Proteomes" id="UP000039046"/>
    </source>
</evidence>
<accession>A0A0A1TIM6</accession>
<evidence type="ECO:0000256" key="2">
    <source>
        <dbReference type="ARBA" id="ARBA00022603"/>
    </source>
</evidence>
<dbReference type="Pfam" id="PF08241">
    <property type="entry name" value="Methyltransf_11"/>
    <property type="match status" value="1"/>
</dbReference>
<dbReference type="AlphaFoldDB" id="A0A0A1TIM6"/>
<protein>
    <recommendedName>
        <fullName evidence="4">Methyltransferase type 11 domain-containing protein</fullName>
    </recommendedName>
</protein>
<dbReference type="PANTHER" id="PTHR12176:SF80">
    <property type="entry name" value="EEF1A LYSINE METHYLTRANSFERASE 4"/>
    <property type="match status" value="1"/>
</dbReference>
<dbReference type="InterPro" id="IPR051419">
    <property type="entry name" value="Lys/N-term_MeTrsfase_sf"/>
</dbReference>
<dbReference type="SUPFAM" id="SSF53335">
    <property type="entry name" value="S-adenosyl-L-methionine-dependent methyltransferases"/>
    <property type="match status" value="1"/>
</dbReference>
<dbReference type="HOGENOM" id="CLU_065920_2_2_1"/>
<name>A0A0A1TIM6_9HYPO</name>
<feature type="domain" description="Methyltransferase type 11" evidence="4">
    <location>
        <begin position="60"/>
        <end position="168"/>
    </location>
</feature>
<evidence type="ECO:0000313" key="5">
    <source>
        <dbReference type="EMBL" id="CEJ90308.1"/>
    </source>
</evidence>
<comment type="similarity">
    <text evidence="1">Belongs to the methyltransferase superfamily.</text>
</comment>
<keyword evidence="6" id="KW-1185">Reference proteome</keyword>
<dbReference type="Gene3D" id="3.40.50.150">
    <property type="entry name" value="Vaccinia Virus protein VP39"/>
    <property type="match status" value="1"/>
</dbReference>
<evidence type="ECO:0000256" key="1">
    <source>
        <dbReference type="ARBA" id="ARBA00008361"/>
    </source>
</evidence>
<organism evidence="5 6">
    <name type="scientific">[Torrubiella] hemipterigena</name>
    <dbReference type="NCBI Taxonomy" id="1531966"/>
    <lineage>
        <taxon>Eukaryota</taxon>
        <taxon>Fungi</taxon>
        <taxon>Dikarya</taxon>
        <taxon>Ascomycota</taxon>
        <taxon>Pezizomycotina</taxon>
        <taxon>Sordariomycetes</taxon>
        <taxon>Hypocreomycetidae</taxon>
        <taxon>Hypocreales</taxon>
        <taxon>Clavicipitaceae</taxon>
        <taxon>Clavicipitaceae incertae sedis</taxon>
        <taxon>'Torrubiella' clade</taxon>
    </lineage>
</organism>
<proteinExistence type="inferred from homology"/>
<keyword evidence="2" id="KW-0489">Methyltransferase</keyword>
<dbReference type="GO" id="GO:0032259">
    <property type="term" value="P:methylation"/>
    <property type="evidence" value="ECO:0007669"/>
    <property type="project" value="UniProtKB-KW"/>
</dbReference>
<dbReference type="GO" id="GO:0008757">
    <property type="term" value="F:S-adenosylmethionine-dependent methyltransferase activity"/>
    <property type="evidence" value="ECO:0007669"/>
    <property type="project" value="InterPro"/>
</dbReference>
<gene>
    <name evidence="5" type="ORF">VHEMI06099</name>
</gene>
<dbReference type="InterPro" id="IPR013216">
    <property type="entry name" value="Methyltransf_11"/>
</dbReference>
<dbReference type="Proteomes" id="UP000039046">
    <property type="component" value="Unassembled WGS sequence"/>
</dbReference>